<evidence type="ECO:0000313" key="5">
    <source>
        <dbReference type="Proteomes" id="UP000671836"/>
    </source>
</evidence>
<proteinExistence type="inferred from homology"/>
<keyword evidence="2" id="KW-0808">Transferase</keyword>
<dbReference type="InterPro" id="IPR035595">
    <property type="entry name" value="UDP_glycos_trans_CS"/>
</dbReference>
<gene>
    <name evidence="4" type="ORF">J3S04_04570</name>
</gene>
<dbReference type="SUPFAM" id="SSF53756">
    <property type="entry name" value="UDP-Glycosyltransferase/glycogen phosphorylase"/>
    <property type="match status" value="1"/>
</dbReference>
<dbReference type="PROSITE" id="PS00375">
    <property type="entry name" value="UDPGT"/>
    <property type="match status" value="1"/>
</dbReference>
<feature type="domain" description="Erythromycin biosynthesis protein CIII-like C-terminal" evidence="3">
    <location>
        <begin position="279"/>
        <end position="396"/>
    </location>
</feature>
<name>A0ABX7RPW2_9ACTN</name>
<dbReference type="Pfam" id="PF06722">
    <property type="entry name" value="EryCIII-like_C"/>
    <property type="match status" value="1"/>
</dbReference>
<keyword evidence="5" id="KW-1185">Reference proteome</keyword>
<reference evidence="4 5" key="1">
    <citation type="submission" date="2021-03" db="EMBL/GenBank/DDBJ databases">
        <title>Streptomyces strains.</title>
        <authorList>
            <person name="Lund M.B."/>
            <person name="Toerring T."/>
        </authorList>
    </citation>
    <scope>NUCLEOTIDE SEQUENCE [LARGE SCALE GENOMIC DNA]</scope>
    <source>
        <strain evidence="4 5">KCC S-1010</strain>
    </source>
</reference>
<dbReference type="NCBIfam" id="TIGR01426">
    <property type="entry name" value="MGT"/>
    <property type="match status" value="1"/>
</dbReference>
<dbReference type="Proteomes" id="UP000671836">
    <property type="component" value="Chromosome"/>
</dbReference>
<dbReference type="CDD" id="cd03784">
    <property type="entry name" value="GT1_Gtf-like"/>
    <property type="match status" value="1"/>
</dbReference>
<dbReference type="RefSeq" id="WP_086569984.1">
    <property type="nucleotide sequence ID" value="NZ_CP071595.1"/>
</dbReference>
<sequence>MTDTTDTGTTGPDGTRRHVVFLNNSGLGHVIPTLDVAAELVRRGHEVTYVTGCNLVDRVAATGATVLGYPSVLDEVDLSEMVTADDTARMPSLYLQEGKRALRTLEEHLGERRPDLIVYDLTLYHVARVLSRAWDVPAAETFPALASNKHFKLLDKLIAKMGRARPGHPALQDFLRELNDLLAQYGQSDTSVEELVGREEDLNLVFYTRSFQPAGATFDAARYHFVGPCLEGAAAAEQWTPPADGSPVVLISLGTSVHRNPEFFRMCVETFRDTPWHVVMAVHKGIAPADLAPLPPNVEVHTWAPQLAVLRHAEVFVSHAGLGSITGALSMGTPVVLVPSTPEHEVHAQRVAELGLGRVIRSGTLGPDRLRAAVDEVNADQMTRKRVSKMQQDIAEAGGHTAAADALEGHMARASRGFGRQGRHDGIL</sequence>
<dbReference type="PANTHER" id="PTHR48050">
    <property type="entry name" value="STEROL 3-BETA-GLUCOSYLTRANSFERASE"/>
    <property type="match status" value="1"/>
</dbReference>
<evidence type="ECO:0000259" key="3">
    <source>
        <dbReference type="Pfam" id="PF06722"/>
    </source>
</evidence>
<comment type="similarity">
    <text evidence="1">Belongs to the UDP-glycosyltransferase family.</text>
</comment>
<organism evidence="4 5">
    <name type="scientific">Streptomyces griseocarneus</name>
    <dbReference type="NCBI Taxonomy" id="51201"/>
    <lineage>
        <taxon>Bacteria</taxon>
        <taxon>Bacillati</taxon>
        <taxon>Actinomycetota</taxon>
        <taxon>Actinomycetes</taxon>
        <taxon>Kitasatosporales</taxon>
        <taxon>Streptomycetaceae</taxon>
        <taxon>Streptomyces</taxon>
    </lineage>
</organism>
<dbReference type="Gene3D" id="3.40.50.2000">
    <property type="entry name" value="Glycogen Phosphorylase B"/>
    <property type="match status" value="2"/>
</dbReference>
<dbReference type="InterPro" id="IPR002213">
    <property type="entry name" value="UDP_glucos_trans"/>
</dbReference>
<dbReference type="InterPro" id="IPR010610">
    <property type="entry name" value="EryCIII-like_C"/>
</dbReference>
<accession>A0ABX7RPW2</accession>
<evidence type="ECO:0000256" key="1">
    <source>
        <dbReference type="ARBA" id="ARBA00009995"/>
    </source>
</evidence>
<protein>
    <recommendedName>
        <fullName evidence="3">Erythromycin biosynthesis protein CIII-like C-terminal domain-containing protein</fullName>
    </recommendedName>
</protein>
<dbReference type="InterPro" id="IPR006326">
    <property type="entry name" value="UDPGT_MGT-like"/>
</dbReference>
<evidence type="ECO:0000313" key="4">
    <source>
        <dbReference type="EMBL" id="QSY50314.1"/>
    </source>
</evidence>
<dbReference type="InterPro" id="IPR050426">
    <property type="entry name" value="Glycosyltransferase_28"/>
</dbReference>
<dbReference type="EMBL" id="CP071595">
    <property type="protein sequence ID" value="QSY50314.1"/>
    <property type="molecule type" value="Genomic_DNA"/>
</dbReference>
<evidence type="ECO:0000256" key="2">
    <source>
        <dbReference type="ARBA" id="ARBA00022679"/>
    </source>
</evidence>
<dbReference type="PANTHER" id="PTHR48050:SF13">
    <property type="entry name" value="STEROL 3-BETA-GLUCOSYLTRANSFERASE UGT80A2"/>
    <property type="match status" value="1"/>
</dbReference>